<dbReference type="NCBIfam" id="TIGR00177">
    <property type="entry name" value="molyb_syn"/>
    <property type="match status" value="1"/>
</dbReference>
<comment type="caution">
    <text evidence="3">The sequence shown here is derived from an EMBL/GenBank/DDBJ whole genome shotgun (WGS) entry which is preliminary data.</text>
</comment>
<sequence>MTNMIRAEVITIGDEILFGQITDTNTQWIGTELTNIGIRVTRKSSVGDQADAILQIFHEAHQRADVIIITGGLGPTKDDITKKTLCTYFGVGMVRNAEALALVTSFFEKRGRAMTDLNRAQADLPANALYIQNDWGTAPGMWFEHDKRIYVSLPGVPFEMKHLMSNRILPKLREHFKTPVIKHKMIRTVGIGESFLAERIEAWEDALPESIKLAYLPSFGGVKLRLTTTGNDEATLDQQLADQVEKVLPLIEKNVFGFDEDELEVVVGRLLQERNLTLGIAESCTGGFVSSQITKIPGSSAYFWGSVVSYSNVVKVNQLGVDPSTLDQFGAVSEETVRQMAEGVRKALGTNVGIATSGIAGPDGGTPDKPVGTIWIACSTEQRTVARLLRLGQYRDQNIQLTSTYVLNMLREELLSMNAEV</sequence>
<dbReference type="HAMAP" id="MF_00226_B">
    <property type="entry name" value="CinA_B"/>
    <property type="match status" value="1"/>
</dbReference>
<protein>
    <recommendedName>
        <fullName evidence="1">CinA-like protein</fullName>
    </recommendedName>
</protein>
<reference evidence="3 4" key="1">
    <citation type="submission" date="2020-02" db="EMBL/GenBank/DDBJ databases">
        <title>Draft genome sequence of two Spirosoma agri KCTC 52727 and Spirosoma terrae KCTC 52035.</title>
        <authorList>
            <person name="Rojas J."/>
            <person name="Ambika Manirajan B."/>
            <person name="Suarez C."/>
            <person name="Ratering S."/>
            <person name="Schnell S."/>
        </authorList>
    </citation>
    <scope>NUCLEOTIDE SEQUENCE [LARGE SCALE GENOMIC DNA]</scope>
    <source>
        <strain evidence="3 4">KCTC 52035</strain>
    </source>
</reference>
<dbReference type="Gene3D" id="3.90.950.20">
    <property type="entry name" value="CinA-like"/>
    <property type="match status" value="1"/>
</dbReference>
<dbReference type="Gene3D" id="3.30.70.2860">
    <property type="match status" value="1"/>
</dbReference>
<dbReference type="AlphaFoldDB" id="A0A6L9LN11"/>
<dbReference type="InterPro" id="IPR050101">
    <property type="entry name" value="CinA"/>
</dbReference>
<organism evidence="3 4">
    <name type="scientific">Spirosoma terrae</name>
    <dbReference type="NCBI Taxonomy" id="1968276"/>
    <lineage>
        <taxon>Bacteria</taxon>
        <taxon>Pseudomonadati</taxon>
        <taxon>Bacteroidota</taxon>
        <taxon>Cytophagia</taxon>
        <taxon>Cytophagales</taxon>
        <taxon>Cytophagaceae</taxon>
        <taxon>Spirosoma</taxon>
    </lineage>
</organism>
<dbReference type="Pfam" id="PF00994">
    <property type="entry name" value="MoCF_biosynth"/>
    <property type="match status" value="1"/>
</dbReference>
<gene>
    <name evidence="3" type="ORF">GK108_25565</name>
</gene>
<dbReference type="SMART" id="SM00852">
    <property type="entry name" value="MoCF_biosynth"/>
    <property type="match status" value="1"/>
</dbReference>
<dbReference type="PANTHER" id="PTHR13939">
    <property type="entry name" value="NICOTINAMIDE-NUCLEOTIDE AMIDOHYDROLASE PNCC"/>
    <property type="match status" value="1"/>
</dbReference>
<proteinExistence type="inferred from homology"/>
<dbReference type="InterPro" id="IPR008136">
    <property type="entry name" value="CinA_C"/>
</dbReference>
<dbReference type="CDD" id="cd00885">
    <property type="entry name" value="cinA"/>
    <property type="match status" value="1"/>
</dbReference>
<dbReference type="SUPFAM" id="SSF142433">
    <property type="entry name" value="CinA-like"/>
    <property type="match status" value="1"/>
</dbReference>
<dbReference type="Pfam" id="PF18146">
    <property type="entry name" value="CinA_KH"/>
    <property type="match status" value="1"/>
</dbReference>
<dbReference type="InterPro" id="IPR008135">
    <property type="entry name" value="Competence-induced_CinA"/>
</dbReference>
<dbReference type="Proteomes" id="UP000474175">
    <property type="component" value="Unassembled WGS sequence"/>
</dbReference>
<dbReference type="PANTHER" id="PTHR13939:SF0">
    <property type="entry name" value="NMN AMIDOHYDROLASE-LIKE PROTEIN YFAY"/>
    <property type="match status" value="1"/>
</dbReference>
<accession>A0A6L9LN11</accession>
<dbReference type="Gene3D" id="3.40.980.10">
    <property type="entry name" value="MoaB/Mog-like domain"/>
    <property type="match status" value="1"/>
</dbReference>
<dbReference type="InterPro" id="IPR036653">
    <property type="entry name" value="CinA-like_C"/>
</dbReference>
<dbReference type="RefSeq" id="WP_163954412.1">
    <property type="nucleotide sequence ID" value="NZ_JAAFZH010000016.1"/>
</dbReference>
<dbReference type="Pfam" id="PF02464">
    <property type="entry name" value="CinA"/>
    <property type="match status" value="1"/>
</dbReference>
<dbReference type="EMBL" id="JAAFZH010000016">
    <property type="protein sequence ID" value="NDU98279.1"/>
    <property type="molecule type" value="Genomic_DNA"/>
</dbReference>
<evidence type="ECO:0000256" key="1">
    <source>
        <dbReference type="HAMAP-Rule" id="MF_00226"/>
    </source>
</evidence>
<evidence type="ECO:0000313" key="3">
    <source>
        <dbReference type="EMBL" id="NDU98279.1"/>
    </source>
</evidence>
<dbReference type="InterPro" id="IPR036425">
    <property type="entry name" value="MoaB/Mog-like_dom_sf"/>
</dbReference>
<comment type="similarity">
    <text evidence="1">Belongs to the CinA family.</text>
</comment>
<feature type="domain" description="MoaB/Mog" evidence="2">
    <location>
        <begin position="8"/>
        <end position="175"/>
    </location>
</feature>
<dbReference type="SUPFAM" id="SSF53218">
    <property type="entry name" value="Molybdenum cofactor biosynthesis proteins"/>
    <property type="match status" value="1"/>
</dbReference>
<name>A0A6L9LN11_9BACT</name>
<evidence type="ECO:0000313" key="4">
    <source>
        <dbReference type="Proteomes" id="UP000474175"/>
    </source>
</evidence>
<dbReference type="NCBIfam" id="TIGR00200">
    <property type="entry name" value="cinA_nterm"/>
    <property type="match status" value="1"/>
</dbReference>
<dbReference type="InterPro" id="IPR041424">
    <property type="entry name" value="CinA_KH"/>
</dbReference>
<dbReference type="InterPro" id="IPR001453">
    <property type="entry name" value="MoaB/Mog_dom"/>
</dbReference>
<evidence type="ECO:0000259" key="2">
    <source>
        <dbReference type="SMART" id="SM00852"/>
    </source>
</evidence>
<dbReference type="NCBIfam" id="NF001813">
    <property type="entry name" value="PRK00549.1"/>
    <property type="match status" value="1"/>
</dbReference>
<dbReference type="PIRSF" id="PIRSF006728">
    <property type="entry name" value="CinA"/>
    <property type="match status" value="1"/>
</dbReference>
<keyword evidence="4" id="KW-1185">Reference proteome</keyword>
<dbReference type="NCBIfam" id="TIGR00199">
    <property type="entry name" value="PncC_domain"/>
    <property type="match status" value="1"/>
</dbReference>